<dbReference type="Proteomes" id="UP000295717">
    <property type="component" value="Unassembled WGS sequence"/>
</dbReference>
<dbReference type="AlphaFoldDB" id="A0A4R3N001"/>
<reference evidence="1 2" key="1">
    <citation type="submission" date="2019-03" db="EMBL/GenBank/DDBJ databases">
        <title>Genomic Encyclopedia of Type Strains, Phase IV (KMG-IV): sequencing the most valuable type-strain genomes for metagenomic binning, comparative biology and taxonomic classification.</title>
        <authorList>
            <person name="Goeker M."/>
        </authorList>
    </citation>
    <scope>NUCLEOTIDE SEQUENCE [LARGE SCALE GENOMIC DNA]</scope>
    <source>
        <strain evidence="1 2">DSM 13587</strain>
    </source>
</reference>
<evidence type="ECO:0000313" key="2">
    <source>
        <dbReference type="Proteomes" id="UP000295717"/>
    </source>
</evidence>
<sequence length="81" mass="9234">MRRSTKTALVSAFAIAIIAAQIRPADVGWAERSYLTQHKASLIQAMEAKFNINGNPRYDPYYQMLAQVERLRSTSWFSTSH</sequence>
<organism evidence="1 2">
    <name type="scientific">Thiobaca trueperi</name>
    <dbReference type="NCBI Taxonomy" id="127458"/>
    <lineage>
        <taxon>Bacteria</taxon>
        <taxon>Pseudomonadati</taxon>
        <taxon>Pseudomonadota</taxon>
        <taxon>Gammaproteobacteria</taxon>
        <taxon>Chromatiales</taxon>
        <taxon>Chromatiaceae</taxon>
        <taxon>Thiobaca</taxon>
    </lineage>
</organism>
<accession>A0A4R3N001</accession>
<dbReference type="EMBL" id="SMAO01000004">
    <property type="protein sequence ID" value="TCT21467.1"/>
    <property type="molecule type" value="Genomic_DNA"/>
</dbReference>
<comment type="caution">
    <text evidence="1">The sequence shown here is derived from an EMBL/GenBank/DDBJ whole genome shotgun (WGS) entry which is preliminary data.</text>
</comment>
<protein>
    <submittedName>
        <fullName evidence="1">Uncharacterized protein</fullName>
    </submittedName>
</protein>
<proteinExistence type="predicted"/>
<evidence type="ECO:0000313" key="1">
    <source>
        <dbReference type="EMBL" id="TCT21467.1"/>
    </source>
</evidence>
<gene>
    <name evidence="1" type="ORF">EDC35_104325</name>
</gene>
<keyword evidence="2" id="KW-1185">Reference proteome</keyword>
<dbReference type="RefSeq" id="WP_132977054.1">
    <property type="nucleotide sequence ID" value="NZ_SMAO01000004.1"/>
</dbReference>
<name>A0A4R3N001_9GAMM</name>